<feature type="transmembrane region" description="Helical" evidence="9">
    <location>
        <begin position="179"/>
        <end position="202"/>
    </location>
</feature>
<feature type="transmembrane region" description="Helical" evidence="9">
    <location>
        <begin position="316"/>
        <end position="342"/>
    </location>
</feature>
<feature type="transmembrane region" description="Helical" evidence="9">
    <location>
        <begin position="354"/>
        <end position="377"/>
    </location>
</feature>
<feature type="chain" id="PRO_5024464153" evidence="10">
    <location>
        <begin position="25"/>
        <end position="545"/>
    </location>
</feature>
<dbReference type="InterPro" id="IPR007348">
    <property type="entry name" value="CopC_dom"/>
</dbReference>
<keyword evidence="7" id="KW-0186">Copper</keyword>
<evidence type="ECO:0000256" key="3">
    <source>
        <dbReference type="ARBA" id="ARBA00022692"/>
    </source>
</evidence>
<dbReference type="RefSeq" id="WP_208092597.1">
    <property type="nucleotide sequence ID" value="NZ_VNHW01000006.1"/>
</dbReference>
<evidence type="ECO:0000256" key="8">
    <source>
        <dbReference type="ARBA" id="ARBA00023136"/>
    </source>
</evidence>
<dbReference type="PANTHER" id="PTHR34820">
    <property type="entry name" value="INNER MEMBRANE PROTEIN YEBZ"/>
    <property type="match status" value="1"/>
</dbReference>
<dbReference type="InterPro" id="IPR008457">
    <property type="entry name" value="Cu-R_CopD_dom"/>
</dbReference>
<feature type="signal peptide" evidence="10">
    <location>
        <begin position="1"/>
        <end position="24"/>
    </location>
</feature>
<dbReference type="Proteomes" id="UP000322499">
    <property type="component" value="Unassembled WGS sequence"/>
</dbReference>
<feature type="transmembrane region" description="Helical" evidence="9">
    <location>
        <begin position="249"/>
        <end position="266"/>
    </location>
</feature>
<comment type="caution">
    <text evidence="13">The sequence shown here is derived from an EMBL/GenBank/DDBJ whole genome shotgun (WGS) entry which is preliminary data.</text>
</comment>
<organism evidence="13 14">
    <name type="scientific">Blastococcus xanthinilyticus</name>
    <dbReference type="NCBI Taxonomy" id="1564164"/>
    <lineage>
        <taxon>Bacteria</taxon>
        <taxon>Bacillati</taxon>
        <taxon>Actinomycetota</taxon>
        <taxon>Actinomycetes</taxon>
        <taxon>Geodermatophilales</taxon>
        <taxon>Geodermatophilaceae</taxon>
        <taxon>Blastococcus</taxon>
    </lineage>
</organism>
<dbReference type="GO" id="GO:0005886">
    <property type="term" value="C:plasma membrane"/>
    <property type="evidence" value="ECO:0007669"/>
    <property type="project" value="UniProtKB-SubCell"/>
</dbReference>
<sequence>MLAVLAALVAVPVLVLGTAGPARAHATLIGTAPAEGAVLTAAPDRAVFTFDEPVVEVPGGVQVFDARGRAIESSAAVGGAELLVTLPGSVGEGTLVVVWRVVSEDGHPLNGSLSFSVGAASTDIARPPAAAAGAAQAPPALSLVRWGGYAGLFLATGLVGFAALFLPPSANRARRRIATVARAGAVVTALAWLAVLPLTASYRVGAGASLFPGRTGWSSLSAAEHSVTAAVVVGVVAAVALLGRGRSGGRLALTVAVVAAGAPAWTGHTRAASPEVLAVGVDVLHLLAGSVWFGGLVGLALTLPELAGRGTGAAEVLARFSGVAAGILAVLVVTGSVLAWRFVGSWDGLTGTGYGQLLLLKIGVAALAVGIAAWNRFRLLPRVRRASREPARRSGARLVTRSVAAEAAVLVAVVLVTGFLVDRSPEGSVARAASAGTGGGGVQTVRLEDVVVRAALSPQAVGPNTLTIEVADPTGGPAGTVQSLSARVSSEELDLGTVPLAFAAAGRYTASVVLPAAGAWRVQVSLRFGEFESSLATAEFTVAAG</sequence>
<dbReference type="Pfam" id="PF04234">
    <property type="entry name" value="CopC"/>
    <property type="match status" value="1"/>
</dbReference>
<dbReference type="GO" id="GO:0006825">
    <property type="term" value="P:copper ion transport"/>
    <property type="evidence" value="ECO:0007669"/>
    <property type="project" value="InterPro"/>
</dbReference>
<keyword evidence="3 9" id="KW-0812">Transmembrane</keyword>
<evidence type="ECO:0000256" key="2">
    <source>
        <dbReference type="ARBA" id="ARBA00022475"/>
    </source>
</evidence>
<feature type="transmembrane region" description="Helical" evidence="9">
    <location>
        <begin position="146"/>
        <end position="167"/>
    </location>
</feature>
<dbReference type="AlphaFoldDB" id="A0A5S5CWW9"/>
<gene>
    <name evidence="13" type="ORF">BD833_106175</name>
</gene>
<accession>A0A5S5CWW9</accession>
<evidence type="ECO:0000256" key="1">
    <source>
        <dbReference type="ARBA" id="ARBA00004651"/>
    </source>
</evidence>
<dbReference type="InterPro" id="IPR014756">
    <property type="entry name" value="Ig_E-set"/>
</dbReference>
<evidence type="ECO:0000259" key="11">
    <source>
        <dbReference type="Pfam" id="PF04234"/>
    </source>
</evidence>
<dbReference type="PANTHER" id="PTHR34820:SF4">
    <property type="entry name" value="INNER MEMBRANE PROTEIN YEBZ"/>
    <property type="match status" value="1"/>
</dbReference>
<feature type="domain" description="CopC" evidence="11">
    <location>
        <begin position="25"/>
        <end position="117"/>
    </location>
</feature>
<dbReference type="GO" id="GO:0046688">
    <property type="term" value="P:response to copper ion"/>
    <property type="evidence" value="ECO:0007669"/>
    <property type="project" value="InterPro"/>
</dbReference>
<protein>
    <submittedName>
        <fullName evidence="13">Copper transport protein</fullName>
    </submittedName>
</protein>
<dbReference type="SUPFAM" id="SSF81296">
    <property type="entry name" value="E set domains"/>
    <property type="match status" value="1"/>
</dbReference>
<dbReference type="Gene3D" id="2.60.40.1220">
    <property type="match status" value="1"/>
</dbReference>
<dbReference type="InterPro" id="IPR014755">
    <property type="entry name" value="Cu-Rt/internalin_Ig-like"/>
</dbReference>
<evidence type="ECO:0000256" key="4">
    <source>
        <dbReference type="ARBA" id="ARBA00022723"/>
    </source>
</evidence>
<keyword evidence="4" id="KW-0479">Metal-binding</keyword>
<feature type="domain" description="Copper resistance protein D" evidence="12">
    <location>
        <begin position="315"/>
        <end position="420"/>
    </location>
</feature>
<proteinExistence type="predicted"/>
<evidence type="ECO:0000313" key="14">
    <source>
        <dbReference type="Proteomes" id="UP000322499"/>
    </source>
</evidence>
<reference evidence="13 14" key="1">
    <citation type="submission" date="2019-07" db="EMBL/GenBank/DDBJ databases">
        <title>Genomic Encyclopedia of Archaeal and Bacterial Type Strains, Phase II (KMG-II): from individual species to whole genera.</title>
        <authorList>
            <person name="Goeker M."/>
        </authorList>
    </citation>
    <scope>NUCLEOTIDE SEQUENCE [LARGE SCALE GENOMIC DNA]</scope>
    <source>
        <strain evidence="13 14">DSM 46842</strain>
    </source>
</reference>
<dbReference type="EMBL" id="VNHW01000006">
    <property type="protein sequence ID" value="TYP87584.1"/>
    <property type="molecule type" value="Genomic_DNA"/>
</dbReference>
<keyword evidence="6 9" id="KW-1133">Transmembrane helix</keyword>
<dbReference type="Pfam" id="PF05425">
    <property type="entry name" value="CopD"/>
    <property type="match status" value="1"/>
</dbReference>
<feature type="transmembrane region" description="Helical" evidence="9">
    <location>
        <begin position="222"/>
        <end position="242"/>
    </location>
</feature>
<keyword evidence="2" id="KW-1003">Cell membrane</keyword>
<evidence type="ECO:0000256" key="10">
    <source>
        <dbReference type="SAM" id="SignalP"/>
    </source>
</evidence>
<dbReference type="GO" id="GO:0042597">
    <property type="term" value="C:periplasmic space"/>
    <property type="evidence" value="ECO:0007669"/>
    <property type="project" value="InterPro"/>
</dbReference>
<feature type="transmembrane region" description="Helical" evidence="9">
    <location>
        <begin position="286"/>
        <end position="304"/>
    </location>
</feature>
<evidence type="ECO:0000256" key="7">
    <source>
        <dbReference type="ARBA" id="ARBA00023008"/>
    </source>
</evidence>
<name>A0A5S5CWW9_9ACTN</name>
<comment type="subcellular location">
    <subcellularLocation>
        <location evidence="1">Cell membrane</location>
        <topology evidence="1">Multi-pass membrane protein</topology>
    </subcellularLocation>
</comment>
<dbReference type="GO" id="GO:0005507">
    <property type="term" value="F:copper ion binding"/>
    <property type="evidence" value="ECO:0007669"/>
    <property type="project" value="InterPro"/>
</dbReference>
<dbReference type="InterPro" id="IPR032694">
    <property type="entry name" value="CopC/D"/>
</dbReference>
<keyword evidence="5 10" id="KW-0732">Signal</keyword>
<keyword evidence="14" id="KW-1185">Reference proteome</keyword>
<keyword evidence="8 9" id="KW-0472">Membrane</keyword>
<evidence type="ECO:0000256" key="5">
    <source>
        <dbReference type="ARBA" id="ARBA00022729"/>
    </source>
</evidence>
<evidence type="ECO:0000313" key="13">
    <source>
        <dbReference type="EMBL" id="TYP87584.1"/>
    </source>
</evidence>
<evidence type="ECO:0000256" key="6">
    <source>
        <dbReference type="ARBA" id="ARBA00022989"/>
    </source>
</evidence>
<evidence type="ECO:0000256" key="9">
    <source>
        <dbReference type="SAM" id="Phobius"/>
    </source>
</evidence>
<feature type="transmembrane region" description="Helical" evidence="9">
    <location>
        <begin position="398"/>
        <end position="421"/>
    </location>
</feature>
<evidence type="ECO:0000259" key="12">
    <source>
        <dbReference type="Pfam" id="PF05425"/>
    </source>
</evidence>